<protein>
    <submittedName>
        <fullName evidence="1">Uncharacterized protein</fullName>
    </submittedName>
</protein>
<evidence type="ECO:0000313" key="2">
    <source>
        <dbReference type="Proteomes" id="UP000824469"/>
    </source>
</evidence>
<dbReference type="OMA" id="LTHKYFN"/>
<sequence length="443" mass="50592">MAQQWLIDVKARFHSERVDSGPKDVSIYTVPDFLLHLKQNAYVPQMVSIGPLHHGNTTLSPMLTHKIHAVDTMFRRFRSPGATNSEFEDQVIAPIMALVPNVRECYQQEILFDDETLAWILTLDACFILKILRALSSGTNSDRSFFNRNIIEYTAYPVISDILMLENQIPFFVLLEILQLEFAKDERDASNELCILLDGARLTRLFYPFKERTASWLQRGIPEGHTVNHLLDLFRMLVIYSSFPDEETICKFNSSMAPRKKEILIPSASELSRAGINFKRVEGKFEKIGIKKNTFYLPRIRISSSIETVLRNLMALEICEADDMCVISRYVGLMCELIDSEKDVYVLKKAGIIKSYLGSNSEVAEMFNSISKGITRSYSDPFSKVREDAHNHYHSKIKVMVAEFANDHCSRPWRTASLIGASLLLLLTALQTIFSLHHRILAN</sequence>
<name>A0AA38C5A9_TAXCH</name>
<evidence type="ECO:0000313" key="1">
    <source>
        <dbReference type="EMBL" id="KAH9290467.1"/>
    </source>
</evidence>
<dbReference type="Pfam" id="PF03140">
    <property type="entry name" value="DUF247"/>
    <property type="match status" value="1"/>
</dbReference>
<dbReference type="Proteomes" id="UP000824469">
    <property type="component" value="Unassembled WGS sequence"/>
</dbReference>
<gene>
    <name evidence="1" type="ORF">KI387_034584</name>
</gene>
<dbReference type="PANTHER" id="PTHR31170:SF25">
    <property type="entry name" value="BNAA09G04570D PROTEIN"/>
    <property type="match status" value="1"/>
</dbReference>
<dbReference type="EMBL" id="JAHRHJ020003813">
    <property type="protein sequence ID" value="KAH9290467.1"/>
    <property type="molecule type" value="Genomic_DNA"/>
</dbReference>
<reference evidence="1 2" key="1">
    <citation type="journal article" date="2021" name="Nat. Plants">
        <title>The Taxus genome provides insights into paclitaxel biosynthesis.</title>
        <authorList>
            <person name="Xiong X."/>
            <person name="Gou J."/>
            <person name="Liao Q."/>
            <person name="Li Y."/>
            <person name="Zhou Q."/>
            <person name="Bi G."/>
            <person name="Li C."/>
            <person name="Du R."/>
            <person name="Wang X."/>
            <person name="Sun T."/>
            <person name="Guo L."/>
            <person name="Liang H."/>
            <person name="Lu P."/>
            <person name="Wu Y."/>
            <person name="Zhang Z."/>
            <person name="Ro D.K."/>
            <person name="Shang Y."/>
            <person name="Huang S."/>
            <person name="Yan J."/>
        </authorList>
    </citation>
    <scope>NUCLEOTIDE SEQUENCE [LARGE SCALE GENOMIC DNA]</scope>
    <source>
        <strain evidence="1">Ta-2019</strain>
    </source>
</reference>
<keyword evidence="2" id="KW-1185">Reference proteome</keyword>
<dbReference type="PANTHER" id="PTHR31170">
    <property type="entry name" value="BNAC04G53230D PROTEIN"/>
    <property type="match status" value="1"/>
</dbReference>
<accession>A0AA38C5A9</accession>
<dbReference type="AlphaFoldDB" id="A0AA38C5A9"/>
<proteinExistence type="predicted"/>
<organism evidence="1 2">
    <name type="scientific">Taxus chinensis</name>
    <name type="common">Chinese yew</name>
    <name type="synonym">Taxus wallichiana var. chinensis</name>
    <dbReference type="NCBI Taxonomy" id="29808"/>
    <lineage>
        <taxon>Eukaryota</taxon>
        <taxon>Viridiplantae</taxon>
        <taxon>Streptophyta</taxon>
        <taxon>Embryophyta</taxon>
        <taxon>Tracheophyta</taxon>
        <taxon>Spermatophyta</taxon>
        <taxon>Pinopsida</taxon>
        <taxon>Pinidae</taxon>
        <taxon>Conifers II</taxon>
        <taxon>Cupressales</taxon>
        <taxon>Taxaceae</taxon>
        <taxon>Taxus</taxon>
    </lineage>
</organism>
<dbReference type="InterPro" id="IPR004158">
    <property type="entry name" value="DUF247_pln"/>
</dbReference>
<comment type="caution">
    <text evidence="1">The sequence shown here is derived from an EMBL/GenBank/DDBJ whole genome shotgun (WGS) entry which is preliminary data.</text>
</comment>